<dbReference type="EMBL" id="CAKLDI010000002">
    <property type="protein sequence ID" value="CAH0535370.1"/>
    <property type="molecule type" value="Genomic_DNA"/>
</dbReference>
<evidence type="ECO:0000313" key="2">
    <source>
        <dbReference type="Proteomes" id="UP000838672"/>
    </source>
</evidence>
<protein>
    <recommendedName>
        <fullName evidence="3">SAM domain-containing protein</fullName>
    </recommendedName>
</protein>
<evidence type="ECO:0000313" key="1">
    <source>
        <dbReference type="EMBL" id="CAH0535370.1"/>
    </source>
</evidence>
<reference evidence="1" key="1">
    <citation type="submission" date="2021-11" db="EMBL/GenBank/DDBJ databases">
        <authorList>
            <person name="Rodrigo-Torres L."/>
            <person name="Arahal R. D."/>
            <person name="Lucena T."/>
        </authorList>
    </citation>
    <scope>NUCLEOTIDE SEQUENCE</scope>
    <source>
        <strain evidence="1">CECT 7929</strain>
    </source>
</reference>
<sequence length="315" mass="35399">MAALKKRYIRIDDIERYTTLSRGELLDEVEAGQLSFCFKFARPNMGAMVGHDDPRGIGAIFSYSGMVSLSSQDAKQFAKDLQPIKVNTVSVTQLDQVKAWRSVVVVFGQPDQDRIPYQPFSAPQPAQPFSAYINIQSVMNTKKQFVQLLDMFNQAAGSHAKQITTPKSTHCLATESLQITYEMLRVDLAQLNQVQLLASAFDGLPEKPLPQTQKHVTDSTPNALMMDSHPIRAIIANVLNEHGNLKPRAVWNLIRQDVQHETHLYDKDGMIFDMTQDDLSYFGLGDVTKTIVFRTFQNELSKVRSAMLPHASVKK</sequence>
<accession>A0ABN8DYQ4</accession>
<keyword evidence="2" id="KW-1185">Reference proteome</keyword>
<proteinExistence type="predicted"/>
<name>A0ABN8DYQ4_9VIBR</name>
<dbReference type="Proteomes" id="UP000838672">
    <property type="component" value="Unassembled WGS sequence"/>
</dbReference>
<evidence type="ECO:0008006" key="3">
    <source>
        <dbReference type="Google" id="ProtNLM"/>
    </source>
</evidence>
<comment type="caution">
    <text evidence="1">The sequence shown here is derived from an EMBL/GenBank/DDBJ whole genome shotgun (WGS) entry which is preliminary data.</text>
</comment>
<gene>
    <name evidence="1" type="ORF">VST7929_02950</name>
</gene>
<dbReference type="RefSeq" id="WP_237468200.1">
    <property type="nucleotide sequence ID" value="NZ_CAKLDI010000002.1"/>
</dbReference>
<organism evidence="1 2">
    <name type="scientific">Vibrio stylophorae</name>
    <dbReference type="NCBI Taxonomy" id="659351"/>
    <lineage>
        <taxon>Bacteria</taxon>
        <taxon>Pseudomonadati</taxon>
        <taxon>Pseudomonadota</taxon>
        <taxon>Gammaproteobacteria</taxon>
        <taxon>Vibrionales</taxon>
        <taxon>Vibrionaceae</taxon>
        <taxon>Vibrio</taxon>
    </lineage>
</organism>